<reference evidence="2 3" key="1">
    <citation type="submission" date="2017-05" db="EMBL/GenBank/DDBJ databases">
        <title>Genomic insights into alkan degradation activity of Oleiphilus messinensis.</title>
        <authorList>
            <person name="Kozyavkin S.A."/>
            <person name="Slesarev A.I."/>
            <person name="Golyshin P.N."/>
            <person name="Korzhenkov A."/>
            <person name="Golyshina O.N."/>
            <person name="Toshchakov S.V."/>
        </authorList>
    </citation>
    <scope>NUCLEOTIDE SEQUENCE [LARGE SCALE GENOMIC DNA]</scope>
    <source>
        <strain evidence="2 3">ME102</strain>
    </source>
</reference>
<evidence type="ECO:0000313" key="3">
    <source>
        <dbReference type="Proteomes" id="UP000196027"/>
    </source>
</evidence>
<dbReference type="KEGG" id="ome:OLMES_5109"/>
<keyword evidence="3" id="KW-1185">Reference proteome</keyword>
<protein>
    <recommendedName>
        <fullName evidence="4">Rubredoxin-like domain-containing protein</fullName>
    </recommendedName>
</protein>
<accession>A0A1Y0II44</accession>
<keyword evidence="1" id="KW-0472">Membrane</keyword>
<organism evidence="2 3">
    <name type="scientific">Oleiphilus messinensis</name>
    <dbReference type="NCBI Taxonomy" id="141451"/>
    <lineage>
        <taxon>Bacteria</taxon>
        <taxon>Pseudomonadati</taxon>
        <taxon>Pseudomonadota</taxon>
        <taxon>Gammaproteobacteria</taxon>
        <taxon>Oceanospirillales</taxon>
        <taxon>Oleiphilaceae</taxon>
        <taxon>Oleiphilus</taxon>
    </lineage>
</organism>
<gene>
    <name evidence="2" type="ORF">OLMES_5109</name>
</gene>
<evidence type="ECO:0000256" key="1">
    <source>
        <dbReference type="SAM" id="Phobius"/>
    </source>
</evidence>
<dbReference type="Proteomes" id="UP000196027">
    <property type="component" value="Chromosome"/>
</dbReference>
<dbReference type="OrthoDB" id="5739630at2"/>
<keyword evidence="1" id="KW-0812">Transmembrane</keyword>
<feature type="transmembrane region" description="Helical" evidence="1">
    <location>
        <begin position="50"/>
        <end position="71"/>
    </location>
</feature>
<evidence type="ECO:0000313" key="2">
    <source>
        <dbReference type="EMBL" id="ARU59093.1"/>
    </source>
</evidence>
<dbReference type="RefSeq" id="WP_087463802.1">
    <property type="nucleotide sequence ID" value="NZ_CP021425.1"/>
</dbReference>
<dbReference type="AlphaFoldDB" id="A0A1Y0II44"/>
<keyword evidence="1" id="KW-1133">Transmembrane helix</keyword>
<dbReference type="EMBL" id="CP021425">
    <property type="protein sequence ID" value="ARU59093.1"/>
    <property type="molecule type" value="Genomic_DNA"/>
</dbReference>
<sequence length="73" mass="8194">MSYQCGDCSYQGKQFPNGACPACGSRNVSRSGVEQNQPQESEATQLKHKINYIVFVASWVTLALILLYKFFIE</sequence>
<name>A0A1Y0II44_9GAMM</name>
<proteinExistence type="predicted"/>
<evidence type="ECO:0008006" key="4">
    <source>
        <dbReference type="Google" id="ProtNLM"/>
    </source>
</evidence>